<protein>
    <recommendedName>
        <fullName evidence="4">TonB family protein</fullName>
    </recommendedName>
</protein>
<feature type="chain" id="PRO_5046597276" description="TonB family protein" evidence="1">
    <location>
        <begin position="21"/>
        <end position="230"/>
    </location>
</feature>
<keyword evidence="1" id="KW-0732">Signal</keyword>
<accession>A0ABW3SPB7</accession>
<dbReference type="SUPFAM" id="SSF48452">
    <property type="entry name" value="TPR-like"/>
    <property type="match status" value="1"/>
</dbReference>
<evidence type="ECO:0008006" key="4">
    <source>
        <dbReference type="Google" id="ProtNLM"/>
    </source>
</evidence>
<proteinExistence type="predicted"/>
<name>A0ABW3SPB7_9BACT</name>
<dbReference type="Proteomes" id="UP001597094">
    <property type="component" value="Unassembled WGS sequence"/>
</dbReference>
<feature type="signal peptide" evidence="1">
    <location>
        <begin position="1"/>
        <end position="20"/>
    </location>
</feature>
<dbReference type="InterPro" id="IPR011990">
    <property type="entry name" value="TPR-like_helical_dom_sf"/>
</dbReference>
<keyword evidence="3" id="KW-1185">Reference proteome</keyword>
<sequence length="230" mass="25957">MKTKLYLLLFLFFSATASFAQISLSDLDHLHNTATFADAPEELPRLLGRNFKYPLTAMKAGKVGAVLGVIKISNEGKIIGTGTLNNADADFKKEFDRVARLTEHQWIPTHDSAAGFYAVIPMEFRVEHRLYKAELSHSPSYFRKPILIKVHTTPALPLDPISKHEEELSVRANEAVQKEKYEEAILLLEQLINLQPLHVPYYQNLAKLHVKVGNKYEAAYFNKLAQLLAG</sequence>
<evidence type="ECO:0000256" key="1">
    <source>
        <dbReference type="SAM" id="SignalP"/>
    </source>
</evidence>
<dbReference type="Gene3D" id="1.25.40.10">
    <property type="entry name" value="Tetratricopeptide repeat domain"/>
    <property type="match status" value="1"/>
</dbReference>
<comment type="caution">
    <text evidence="2">The sequence shown here is derived from an EMBL/GenBank/DDBJ whole genome shotgun (WGS) entry which is preliminary data.</text>
</comment>
<dbReference type="EMBL" id="JBHTLD010000035">
    <property type="protein sequence ID" value="MFD1185756.1"/>
    <property type="molecule type" value="Genomic_DNA"/>
</dbReference>
<evidence type="ECO:0000313" key="2">
    <source>
        <dbReference type="EMBL" id="MFD1185756.1"/>
    </source>
</evidence>
<organism evidence="2 3">
    <name type="scientific">Pontibacter rugosus</name>
    <dbReference type="NCBI Taxonomy" id="1745966"/>
    <lineage>
        <taxon>Bacteria</taxon>
        <taxon>Pseudomonadati</taxon>
        <taxon>Bacteroidota</taxon>
        <taxon>Cytophagia</taxon>
        <taxon>Cytophagales</taxon>
        <taxon>Hymenobacteraceae</taxon>
        <taxon>Pontibacter</taxon>
    </lineage>
</organism>
<gene>
    <name evidence="2" type="ORF">ACFQ2O_06000</name>
</gene>
<evidence type="ECO:0000313" key="3">
    <source>
        <dbReference type="Proteomes" id="UP001597094"/>
    </source>
</evidence>
<reference evidence="3" key="1">
    <citation type="journal article" date="2019" name="Int. J. Syst. Evol. Microbiol.">
        <title>The Global Catalogue of Microorganisms (GCM) 10K type strain sequencing project: providing services to taxonomists for standard genome sequencing and annotation.</title>
        <authorList>
            <consortium name="The Broad Institute Genomics Platform"/>
            <consortium name="The Broad Institute Genome Sequencing Center for Infectious Disease"/>
            <person name="Wu L."/>
            <person name="Ma J."/>
        </authorList>
    </citation>
    <scope>NUCLEOTIDE SEQUENCE [LARGE SCALE GENOMIC DNA]</scope>
    <source>
        <strain evidence="3">JCM 31319</strain>
    </source>
</reference>
<dbReference type="RefSeq" id="WP_377523960.1">
    <property type="nucleotide sequence ID" value="NZ_JBHTLD010000035.1"/>
</dbReference>